<dbReference type="Proteomes" id="UP000626148">
    <property type="component" value="Unassembled WGS sequence"/>
</dbReference>
<dbReference type="EMBL" id="BMXR01000001">
    <property type="protein sequence ID" value="GGX40151.1"/>
    <property type="molecule type" value="Genomic_DNA"/>
</dbReference>
<evidence type="ECO:0000313" key="4">
    <source>
        <dbReference type="Proteomes" id="UP000626148"/>
    </source>
</evidence>
<feature type="transmembrane region" description="Helical" evidence="1">
    <location>
        <begin position="355"/>
        <end position="373"/>
    </location>
</feature>
<feature type="transmembrane region" description="Helical" evidence="1">
    <location>
        <begin position="291"/>
        <end position="309"/>
    </location>
</feature>
<dbReference type="RefSeq" id="WP_229805108.1">
    <property type="nucleotide sequence ID" value="NZ_BMXR01000001.1"/>
</dbReference>
<evidence type="ECO:0000313" key="3">
    <source>
        <dbReference type="EMBL" id="GGX40151.1"/>
    </source>
</evidence>
<feature type="signal peptide" evidence="2">
    <location>
        <begin position="1"/>
        <end position="27"/>
    </location>
</feature>
<feature type="transmembrane region" description="Helical" evidence="1">
    <location>
        <begin position="261"/>
        <end position="279"/>
    </location>
</feature>
<dbReference type="InterPro" id="IPR032809">
    <property type="entry name" value="Put_HupE_UreJ"/>
</dbReference>
<name>A0A918N6L4_9GAMM</name>
<comment type="caution">
    <text evidence="3">The sequence shown here is derived from an EMBL/GenBank/DDBJ whole genome shotgun (WGS) entry which is preliminary data.</text>
</comment>
<keyword evidence="1" id="KW-0812">Transmembrane</keyword>
<feature type="transmembrane region" description="Helical" evidence="1">
    <location>
        <begin position="329"/>
        <end position="346"/>
    </location>
</feature>
<proteinExistence type="predicted"/>
<sequence>MNLRIRPGFIQGLLALTALLLFLPAQAHEIRPAIIDLTVQEDETYNLQLRVNLEALMADISPEHSDTDESPNAATYNELRALPPAELSTRFNDFAPTLVRNIDLRADGERLTPNVEGADIPPVGDLDLARDSVIRLSGQIPAGTAQLSWFWAESYGANALRVNGPQGEEIHTVYLQAGDRAESIDITGATQSAGEIFVNYLVIGYEHILPKGLDHILFVVGLFLLSTRLSPLLWQITSFTLAHTVTLALGMLGIVNLSPSIVEPLIALSIVYVAVENIWSKDMTKWRPFVVFGFGLLHGLGFAGVLTEIGLSPSHFVTGLVAFNVGVELGQLSVIALCFLAVGIWFRNKTWYRSYITNPASLVIAVIAAYWVVERTVLA</sequence>
<protein>
    <submittedName>
        <fullName evidence="3">Membrane protein</fullName>
    </submittedName>
</protein>
<dbReference type="AlphaFoldDB" id="A0A918N6L4"/>
<reference evidence="3" key="1">
    <citation type="journal article" date="2014" name="Int. J. Syst. Evol. Microbiol.">
        <title>Complete genome sequence of Corynebacterium casei LMG S-19264T (=DSM 44701T), isolated from a smear-ripened cheese.</title>
        <authorList>
            <consortium name="US DOE Joint Genome Institute (JGI-PGF)"/>
            <person name="Walter F."/>
            <person name="Albersmeier A."/>
            <person name="Kalinowski J."/>
            <person name="Ruckert C."/>
        </authorList>
    </citation>
    <scope>NUCLEOTIDE SEQUENCE</scope>
    <source>
        <strain evidence="3">KCTC 22169</strain>
    </source>
</reference>
<keyword evidence="4" id="KW-1185">Reference proteome</keyword>
<evidence type="ECO:0000256" key="1">
    <source>
        <dbReference type="SAM" id="Phobius"/>
    </source>
</evidence>
<feature type="chain" id="PRO_5037987460" evidence="2">
    <location>
        <begin position="28"/>
        <end position="379"/>
    </location>
</feature>
<evidence type="ECO:0000256" key="2">
    <source>
        <dbReference type="SAM" id="SignalP"/>
    </source>
</evidence>
<organism evidence="3 4">
    <name type="scientific">Saccharospirillum salsuginis</name>
    <dbReference type="NCBI Taxonomy" id="418750"/>
    <lineage>
        <taxon>Bacteria</taxon>
        <taxon>Pseudomonadati</taxon>
        <taxon>Pseudomonadota</taxon>
        <taxon>Gammaproteobacteria</taxon>
        <taxon>Oceanospirillales</taxon>
        <taxon>Saccharospirillaceae</taxon>
        <taxon>Saccharospirillum</taxon>
    </lineage>
</organism>
<dbReference type="Pfam" id="PF13795">
    <property type="entry name" value="HupE_UreJ_2"/>
    <property type="match status" value="1"/>
</dbReference>
<reference evidence="3" key="2">
    <citation type="submission" date="2020-09" db="EMBL/GenBank/DDBJ databases">
        <authorList>
            <person name="Sun Q."/>
            <person name="Kim S."/>
        </authorList>
    </citation>
    <scope>NUCLEOTIDE SEQUENCE</scope>
    <source>
        <strain evidence="3">KCTC 22169</strain>
    </source>
</reference>
<keyword evidence="2" id="KW-0732">Signal</keyword>
<gene>
    <name evidence="3" type="ORF">GCM10007392_03500</name>
</gene>
<accession>A0A918N6L4</accession>
<keyword evidence="1" id="KW-0472">Membrane</keyword>
<keyword evidence="1" id="KW-1133">Transmembrane helix</keyword>